<gene>
    <name evidence="1" type="ORF">METZ01_LOCUS7864</name>
</gene>
<dbReference type="Gene3D" id="1.25.40.10">
    <property type="entry name" value="Tetratricopeptide repeat domain"/>
    <property type="match status" value="4"/>
</dbReference>
<dbReference type="InterPro" id="IPR011990">
    <property type="entry name" value="TPR-like_helical_dom_sf"/>
</dbReference>
<name>A0A381NKE9_9ZZZZ</name>
<dbReference type="EMBL" id="UINC01000421">
    <property type="protein sequence ID" value="SUZ55010.1"/>
    <property type="molecule type" value="Genomic_DNA"/>
</dbReference>
<sequence length="604" mass="71162">MSNIQDALFMERKGELEKAKIIYEELLDKNPKNRQAYQRLKDILKRTEELSKATLLIEDWIKSHPNDLQAHIELGEILYLNNDRLNADKVWEKFENNYGKNQSTYRMLLHTYSRLSLTQKMKKLVYRGRRKLNKKDLLSLDLSNYYYSRQTYDLSLDELLIYIKSNPAHEKLVMDKILLISDDPENHLLIEKKLVSNLEENNFKIHKLLAGFYFKTEKYNDAFNMHLSMGLQNNSDFQRWLNLAENLRKESQYRLSIDSYQKLLDIKSTLNKSIIGDALLGLGKTYEAQLLENNYQNRLVNFYPDNIFFINQVYEFRKDSLKYIESTFNLYQRILKELPASTFSSRAHYRLGELQLNVMHDFEGARNSYFSAFKSRPNNDLRNNIILKIGDTYLAEGNLKNAKNHNEQYYQQDRSIKYINSFTMKKIHLTFLSGDIDTTKILIDSLIANTSPSDKYFNDLMELQGIISQHFFYGNKHDKEAFLFYVKAEKYLQEFKFIEAAEMLSFVREKYPNTSIIPTAMLRECLLRMVIDDASISLNIAKLLQKTSLAPEGVTAQGEIYEKAYNDTEKAMEMYNLLLEEYPMSMLAEPVRIRIRKLNTIDKS</sequence>
<organism evidence="1">
    <name type="scientific">marine metagenome</name>
    <dbReference type="NCBI Taxonomy" id="408172"/>
    <lineage>
        <taxon>unclassified sequences</taxon>
        <taxon>metagenomes</taxon>
        <taxon>ecological metagenomes</taxon>
    </lineage>
</organism>
<proteinExistence type="predicted"/>
<evidence type="ECO:0000313" key="1">
    <source>
        <dbReference type="EMBL" id="SUZ55010.1"/>
    </source>
</evidence>
<reference evidence="1" key="1">
    <citation type="submission" date="2018-05" db="EMBL/GenBank/DDBJ databases">
        <authorList>
            <person name="Lanie J.A."/>
            <person name="Ng W.-L."/>
            <person name="Kazmierczak K.M."/>
            <person name="Andrzejewski T.M."/>
            <person name="Davidsen T.M."/>
            <person name="Wayne K.J."/>
            <person name="Tettelin H."/>
            <person name="Glass J.I."/>
            <person name="Rusch D."/>
            <person name="Podicherti R."/>
            <person name="Tsui H.-C.T."/>
            <person name="Winkler M.E."/>
        </authorList>
    </citation>
    <scope>NUCLEOTIDE SEQUENCE</scope>
</reference>
<dbReference type="SUPFAM" id="SSF48452">
    <property type="entry name" value="TPR-like"/>
    <property type="match status" value="1"/>
</dbReference>
<dbReference type="Pfam" id="PF13174">
    <property type="entry name" value="TPR_6"/>
    <property type="match status" value="1"/>
</dbReference>
<protein>
    <recommendedName>
        <fullName evidence="2">Tetratricopeptide repeat-like domain-containing protein</fullName>
    </recommendedName>
</protein>
<dbReference type="InterPro" id="IPR019734">
    <property type="entry name" value="TPR_rpt"/>
</dbReference>
<dbReference type="AlphaFoldDB" id="A0A381NKE9"/>
<accession>A0A381NKE9</accession>
<evidence type="ECO:0008006" key="2">
    <source>
        <dbReference type="Google" id="ProtNLM"/>
    </source>
</evidence>